<name>A0AAE0W6Q2_9BIVA</name>
<dbReference type="EMBL" id="JAEAOA010001089">
    <property type="protein sequence ID" value="KAK3602265.1"/>
    <property type="molecule type" value="Genomic_DNA"/>
</dbReference>
<evidence type="ECO:0000313" key="2">
    <source>
        <dbReference type="Proteomes" id="UP001195483"/>
    </source>
</evidence>
<gene>
    <name evidence="1" type="ORF">CHS0354_017644</name>
</gene>
<reference evidence="1" key="1">
    <citation type="journal article" date="2021" name="Genome Biol. Evol.">
        <title>A High-Quality Reference Genome for a Parasitic Bivalve with Doubly Uniparental Inheritance (Bivalvia: Unionida).</title>
        <authorList>
            <person name="Smith C.H."/>
        </authorList>
    </citation>
    <scope>NUCLEOTIDE SEQUENCE</scope>
    <source>
        <strain evidence="1">CHS0354</strain>
    </source>
</reference>
<reference evidence="1" key="3">
    <citation type="submission" date="2023-05" db="EMBL/GenBank/DDBJ databases">
        <authorList>
            <person name="Smith C.H."/>
        </authorList>
    </citation>
    <scope>NUCLEOTIDE SEQUENCE</scope>
    <source>
        <strain evidence="1">CHS0354</strain>
        <tissue evidence="1">Mantle</tissue>
    </source>
</reference>
<sequence>MDHLVHALLMTYWHEFSMGINSHAYLFNLGDMTYLIKIYRMAIPLSSQLSNIINNGVMPLEGYKEPDMSDRAIHGEGVVVHRKEHTF</sequence>
<proteinExistence type="predicted"/>
<reference evidence="1" key="2">
    <citation type="journal article" date="2021" name="Genome Biol. Evol.">
        <title>Developing a high-quality reference genome for a parasitic bivalve with doubly uniparental inheritance (Bivalvia: Unionida).</title>
        <authorList>
            <person name="Smith C.H."/>
        </authorList>
    </citation>
    <scope>NUCLEOTIDE SEQUENCE</scope>
    <source>
        <strain evidence="1">CHS0354</strain>
        <tissue evidence="1">Mantle</tissue>
    </source>
</reference>
<protein>
    <submittedName>
        <fullName evidence="1">Uncharacterized protein</fullName>
    </submittedName>
</protein>
<evidence type="ECO:0000313" key="1">
    <source>
        <dbReference type="EMBL" id="KAK3602265.1"/>
    </source>
</evidence>
<keyword evidence="2" id="KW-1185">Reference proteome</keyword>
<dbReference type="Proteomes" id="UP001195483">
    <property type="component" value="Unassembled WGS sequence"/>
</dbReference>
<organism evidence="1 2">
    <name type="scientific">Potamilus streckersoni</name>
    <dbReference type="NCBI Taxonomy" id="2493646"/>
    <lineage>
        <taxon>Eukaryota</taxon>
        <taxon>Metazoa</taxon>
        <taxon>Spiralia</taxon>
        <taxon>Lophotrochozoa</taxon>
        <taxon>Mollusca</taxon>
        <taxon>Bivalvia</taxon>
        <taxon>Autobranchia</taxon>
        <taxon>Heteroconchia</taxon>
        <taxon>Palaeoheterodonta</taxon>
        <taxon>Unionida</taxon>
        <taxon>Unionoidea</taxon>
        <taxon>Unionidae</taxon>
        <taxon>Ambleminae</taxon>
        <taxon>Lampsilini</taxon>
        <taxon>Potamilus</taxon>
    </lineage>
</organism>
<accession>A0AAE0W6Q2</accession>
<dbReference type="AlphaFoldDB" id="A0AAE0W6Q2"/>
<comment type="caution">
    <text evidence="1">The sequence shown here is derived from an EMBL/GenBank/DDBJ whole genome shotgun (WGS) entry which is preliminary data.</text>
</comment>